<evidence type="ECO:0008006" key="9">
    <source>
        <dbReference type="Google" id="ProtNLM"/>
    </source>
</evidence>
<feature type="transmembrane region" description="Helical" evidence="6">
    <location>
        <begin position="435"/>
        <end position="453"/>
    </location>
</feature>
<sequence>MVNVRKVLSRLISLVFWLSTLTVLLTFAYVVFKLFSPAFMSKTLASSNSESVSAEEAVYRLAWEEPFEYEVNVYASTDHGYVRNHTEFFDNAQLLWHIPAQSISNRYPLFRHSAAVEIPEQILNDKNYNTTLYVHAFIQSAGQAAPHPNISDSQLIHFQTELVWWANPRHYREPPSILSKPPQELLSATALPWSIVLEDHRYNKQHLPMHLMYQLFGSYRPLFRRDSTYLPSLFVNQYTCNPIDFMPTVLLTSNDTDKHIKGLTANVDFEIQGIRQIWVAIKDAALALSNPGRDYMYNFLDLADLVVAEGYIDDPNGAGIFSSDGMMSLIGVCGMLFALFNPWSAGRFTEDQANMQTNTLFEDNATPADTYQPLQTNIEDQTYFLTKRARHIIKARKQVDNAALYWLTRLAVPILAAAAIFAGYSSDWKWVELDFVLGFIAALIHLTFWLQWLPQVLVNHQAKDGSLIPVAIQICGLTQYLLGGAFNHLTSTNDIFERVSYAGLVEHVWQAVIIAQWLWFYRKTKQD</sequence>
<dbReference type="OrthoDB" id="5587617at2759"/>
<evidence type="ECO:0000256" key="3">
    <source>
        <dbReference type="ARBA" id="ARBA00022692"/>
    </source>
</evidence>
<gene>
    <name evidence="7" type="ORF">LPJ53_001066</name>
</gene>
<dbReference type="GO" id="GO:0016020">
    <property type="term" value="C:membrane"/>
    <property type="evidence" value="ECO:0007669"/>
    <property type="project" value="UniProtKB-SubCell"/>
</dbReference>
<feature type="transmembrane region" description="Helical" evidence="6">
    <location>
        <begin position="502"/>
        <end position="521"/>
    </location>
</feature>
<evidence type="ECO:0000256" key="1">
    <source>
        <dbReference type="ARBA" id="ARBA00004141"/>
    </source>
</evidence>
<keyword evidence="5 6" id="KW-0472">Membrane</keyword>
<proteinExistence type="inferred from homology"/>
<comment type="caution">
    <text evidence="7">The sequence shown here is derived from an EMBL/GenBank/DDBJ whole genome shotgun (WGS) entry which is preliminary data.</text>
</comment>
<accession>A0A9W8CSK0</accession>
<comment type="subcellular location">
    <subcellularLocation>
        <location evidence="1">Membrane</location>
        <topology evidence="1">Multi-pass membrane protein</topology>
    </subcellularLocation>
</comment>
<dbReference type="Pfam" id="PF05602">
    <property type="entry name" value="CLPTM1"/>
    <property type="match status" value="1"/>
</dbReference>
<dbReference type="Proteomes" id="UP001149813">
    <property type="component" value="Unassembled WGS sequence"/>
</dbReference>
<keyword evidence="3 6" id="KW-0812">Transmembrane</keyword>
<organism evidence="7 8">
    <name type="scientific">Coemansia erecta</name>
    <dbReference type="NCBI Taxonomy" id="147472"/>
    <lineage>
        <taxon>Eukaryota</taxon>
        <taxon>Fungi</taxon>
        <taxon>Fungi incertae sedis</taxon>
        <taxon>Zoopagomycota</taxon>
        <taxon>Kickxellomycotina</taxon>
        <taxon>Kickxellomycetes</taxon>
        <taxon>Kickxellales</taxon>
        <taxon>Kickxellaceae</taxon>
        <taxon>Coemansia</taxon>
    </lineage>
</organism>
<keyword evidence="4 6" id="KW-1133">Transmembrane helix</keyword>
<protein>
    <recommendedName>
        <fullName evidence="9">Cleft lip and palate transmembrane 1</fullName>
    </recommendedName>
</protein>
<reference evidence="7" key="1">
    <citation type="submission" date="2022-07" db="EMBL/GenBank/DDBJ databases">
        <title>Phylogenomic reconstructions and comparative analyses of Kickxellomycotina fungi.</title>
        <authorList>
            <person name="Reynolds N.K."/>
            <person name="Stajich J.E."/>
            <person name="Barry K."/>
            <person name="Grigoriev I.V."/>
            <person name="Crous P."/>
            <person name="Smith M.E."/>
        </authorList>
    </citation>
    <scope>NUCLEOTIDE SEQUENCE</scope>
    <source>
        <strain evidence="7">NBRC 32514</strain>
    </source>
</reference>
<dbReference type="InterPro" id="IPR008429">
    <property type="entry name" value="CLPTM1"/>
</dbReference>
<feature type="transmembrane region" description="Helical" evidence="6">
    <location>
        <begin position="465"/>
        <end position="482"/>
    </location>
</feature>
<evidence type="ECO:0000313" key="8">
    <source>
        <dbReference type="Proteomes" id="UP001149813"/>
    </source>
</evidence>
<evidence type="ECO:0000313" key="7">
    <source>
        <dbReference type="EMBL" id="KAJ1724705.1"/>
    </source>
</evidence>
<name>A0A9W8CSK0_9FUNG</name>
<evidence type="ECO:0000256" key="2">
    <source>
        <dbReference type="ARBA" id="ARBA00009310"/>
    </source>
</evidence>
<feature type="transmembrane region" description="Helical" evidence="6">
    <location>
        <begin position="403"/>
        <end position="423"/>
    </location>
</feature>
<evidence type="ECO:0000256" key="5">
    <source>
        <dbReference type="ARBA" id="ARBA00023136"/>
    </source>
</evidence>
<comment type="similarity">
    <text evidence="2">Belongs to the CLPTM1 family.</text>
</comment>
<evidence type="ECO:0000256" key="6">
    <source>
        <dbReference type="SAM" id="Phobius"/>
    </source>
</evidence>
<dbReference type="EMBL" id="JANBOJ010000023">
    <property type="protein sequence ID" value="KAJ1724705.1"/>
    <property type="molecule type" value="Genomic_DNA"/>
</dbReference>
<keyword evidence="8" id="KW-1185">Reference proteome</keyword>
<feature type="transmembrane region" description="Helical" evidence="6">
    <location>
        <begin position="12"/>
        <end position="32"/>
    </location>
</feature>
<evidence type="ECO:0000256" key="4">
    <source>
        <dbReference type="ARBA" id="ARBA00022989"/>
    </source>
</evidence>
<dbReference type="AlphaFoldDB" id="A0A9W8CSK0"/>